<dbReference type="EMBL" id="MU006246">
    <property type="protein sequence ID" value="KAF2819226.1"/>
    <property type="molecule type" value="Genomic_DNA"/>
</dbReference>
<feature type="region of interest" description="Disordered" evidence="1">
    <location>
        <begin position="37"/>
        <end position="59"/>
    </location>
</feature>
<feature type="region of interest" description="Disordered" evidence="1">
    <location>
        <begin position="1"/>
        <end position="25"/>
    </location>
</feature>
<evidence type="ECO:0000256" key="1">
    <source>
        <dbReference type="SAM" id="MobiDB-lite"/>
    </source>
</evidence>
<protein>
    <submittedName>
        <fullName evidence="2">Uncharacterized protein</fullName>
    </submittedName>
</protein>
<evidence type="ECO:0000313" key="3">
    <source>
        <dbReference type="Proteomes" id="UP000799424"/>
    </source>
</evidence>
<gene>
    <name evidence="2" type="ORF">CC86DRAFT_148874</name>
</gene>
<dbReference type="AlphaFoldDB" id="A0A6A6ZE06"/>
<sequence length="59" mass="6880">MEQTVDTPMKGDSRQEDDGFQSDTPVDQIMDAAERRRMQNRTAQRNHLGVSLMRRKTSR</sequence>
<organism evidence="2 3">
    <name type="scientific">Ophiobolus disseminans</name>
    <dbReference type="NCBI Taxonomy" id="1469910"/>
    <lineage>
        <taxon>Eukaryota</taxon>
        <taxon>Fungi</taxon>
        <taxon>Dikarya</taxon>
        <taxon>Ascomycota</taxon>
        <taxon>Pezizomycotina</taxon>
        <taxon>Dothideomycetes</taxon>
        <taxon>Pleosporomycetidae</taxon>
        <taxon>Pleosporales</taxon>
        <taxon>Pleosporineae</taxon>
        <taxon>Phaeosphaeriaceae</taxon>
        <taxon>Ophiobolus</taxon>
    </lineage>
</organism>
<accession>A0A6A6ZE06</accession>
<evidence type="ECO:0000313" key="2">
    <source>
        <dbReference type="EMBL" id="KAF2819226.1"/>
    </source>
</evidence>
<reference evidence="2" key="1">
    <citation type="journal article" date="2020" name="Stud. Mycol.">
        <title>101 Dothideomycetes genomes: a test case for predicting lifestyles and emergence of pathogens.</title>
        <authorList>
            <person name="Haridas S."/>
            <person name="Albert R."/>
            <person name="Binder M."/>
            <person name="Bloem J."/>
            <person name="Labutti K."/>
            <person name="Salamov A."/>
            <person name="Andreopoulos B."/>
            <person name="Baker S."/>
            <person name="Barry K."/>
            <person name="Bills G."/>
            <person name="Bluhm B."/>
            <person name="Cannon C."/>
            <person name="Castanera R."/>
            <person name="Culley D."/>
            <person name="Daum C."/>
            <person name="Ezra D."/>
            <person name="Gonzalez J."/>
            <person name="Henrissat B."/>
            <person name="Kuo A."/>
            <person name="Liang C."/>
            <person name="Lipzen A."/>
            <person name="Lutzoni F."/>
            <person name="Magnuson J."/>
            <person name="Mondo S."/>
            <person name="Nolan M."/>
            <person name="Ohm R."/>
            <person name="Pangilinan J."/>
            <person name="Park H.-J."/>
            <person name="Ramirez L."/>
            <person name="Alfaro M."/>
            <person name="Sun H."/>
            <person name="Tritt A."/>
            <person name="Yoshinaga Y."/>
            <person name="Zwiers L.-H."/>
            <person name="Turgeon B."/>
            <person name="Goodwin S."/>
            <person name="Spatafora J."/>
            <person name="Crous P."/>
            <person name="Grigoriev I."/>
        </authorList>
    </citation>
    <scope>NUCLEOTIDE SEQUENCE</scope>
    <source>
        <strain evidence="2">CBS 113818</strain>
    </source>
</reference>
<proteinExistence type="predicted"/>
<name>A0A6A6ZE06_9PLEO</name>
<dbReference type="Proteomes" id="UP000799424">
    <property type="component" value="Unassembled WGS sequence"/>
</dbReference>
<keyword evidence="3" id="KW-1185">Reference proteome</keyword>